<dbReference type="Proteomes" id="UP001476798">
    <property type="component" value="Unassembled WGS sequence"/>
</dbReference>
<dbReference type="EMBL" id="JAHRIO010051051">
    <property type="protein sequence ID" value="MEQ2175117.1"/>
    <property type="molecule type" value="Genomic_DNA"/>
</dbReference>
<proteinExistence type="predicted"/>
<organism evidence="1 2">
    <name type="scientific">Goodea atripinnis</name>
    <dbReference type="NCBI Taxonomy" id="208336"/>
    <lineage>
        <taxon>Eukaryota</taxon>
        <taxon>Metazoa</taxon>
        <taxon>Chordata</taxon>
        <taxon>Craniata</taxon>
        <taxon>Vertebrata</taxon>
        <taxon>Euteleostomi</taxon>
        <taxon>Actinopterygii</taxon>
        <taxon>Neopterygii</taxon>
        <taxon>Teleostei</taxon>
        <taxon>Neoteleostei</taxon>
        <taxon>Acanthomorphata</taxon>
        <taxon>Ovalentaria</taxon>
        <taxon>Atherinomorphae</taxon>
        <taxon>Cyprinodontiformes</taxon>
        <taxon>Goodeidae</taxon>
        <taxon>Goodea</taxon>
    </lineage>
</organism>
<protein>
    <submittedName>
        <fullName evidence="1">Uncharacterized protein</fullName>
    </submittedName>
</protein>
<evidence type="ECO:0000313" key="2">
    <source>
        <dbReference type="Proteomes" id="UP001476798"/>
    </source>
</evidence>
<reference evidence="1 2" key="1">
    <citation type="submission" date="2021-06" db="EMBL/GenBank/DDBJ databases">
        <authorList>
            <person name="Palmer J.M."/>
        </authorList>
    </citation>
    <scope>NUCLEOTIDE SEQUENCE [LARGE SCALE GENOMIC DNA]</scope>
    <source>
        <strain evidence="1 2">GA_2019</strain>
        <tissue evidence="1">Muscle</tissue>
    </source>
</reference>
<gene>
    <name evidence="1" type="ORF">GOODEAATRI_014920</name>
</gene>
<dbReference type="PANTHER" id="PTHR12517">
    <property type="entry name" value="VACUOLAR PROTEIN SORTING-ASSOCIATED PROTEIN 13B"/>
    <property type="match status" value="1"/>
</dbReference>
<dbReference type="PANTHER" id="PTHR12517:SF0">
    <property type="entry name" value="INTERMEMBRANE LIPID TRANSFER PROTEIN VPS13B"/>
    <property type="match status" value="1"/>
</dbReference>
<accession>A0ABV0NUL2</accession>
<name>A0ABV0NUL2_9TELE</name>
<comment type="caution">
    <text evidence="1">The sequence shown here is derived from an EMBL/GenBank/DDBJ whole genome shotgun (WGS) entry which is preliminary data.</text>
</comment>
<evidence type="ECO:0000313" key="1">
    <source>
        <dbReference type="EMBL" id="MEQ2175117.1"/>
    </source>
</evidence>
<sequence length="182" mass="20305">MTHSETGENVLLLIACVRENVLESASVLLTVKDVLVKTGLRDRAHVFLGPFSCHSSLEARWCRHSGSPGPEPGPPKLLLDLKGGLLQELESDVTLWDMSLQINAFNQNEQDCVVAKVPCSLEYWDELQQAFVLYREFSLSESCACQLQLPSLSLTEQQKELVASDLWRIVLNHNGEGGDEQR</sequence>
<keyword evidence="2" id="KW-1185">Reference proteome</keyword>
<dbReference type="InterPro" id="IPR039782">
    <property type="entry name" value="VPS13B"/>
</dbReference>